<dbReference type="InterPro" id="IPR025645">
    <property type="entry name" value="DUF4349"/>
</dbReference>
<feature type="domain" description="DUF4349" evidence="3">
    <location>
        <begin position="86"/>
        <end position="294"/>
    </location>
</feature>
<dbReference type="PROSITE" id="PS51257">
    <property type="entry name" value="PROKAR_LIPOPROTEIN"/>
    <property type="match status" value="1"/>
</dbReference>
<dbReference type="EMBL" id="WJKJ01000289">
    <property type="protein sequence ID" value="MBD3365271.1"/>
    <property type="molecule type" value="Genomic_DNA"/>
</dbReference>
<evidence type="ECO:0000313" key="5">
    <source>
        <dbReference type="Proteomes" id="UP000630660"/>
    </source>
</evidence>
<name>A0A9D5KCT9_UNCW3</name>
<organism evidence="4 5">
    <name type="scientific">candidate division WOR-3 bacterium</name>
    <dbReference type="NCBI Taxonomy" id="2052148"/>
    <lineage>
        <taxon>Bacteria</taxon>
        <taxon>Bacteria division WOR-3</taxon>
    </lineage>
</organism>
<evidence type="ECO:0000256" key="1">
    <source>
        <dbReference type="SAM" id="MobiDB-lite"/>
    </source>
</evidence>
<dbReference type="Proteomes" id="UP000630660">
    <property type="component" value="Unassembled WGS sequence"/>
</dbReference>
<keyword evidence="2" id="KW-1133">Transmembrane helix</keyword>
<evidence type="ECO:0000256" key="2">
    <source>
        <dbReference type="SAM" id="Phobius"/>
    </source>
</evidence>
<feature type="region of interest" description="Disordered" evidence="1">
    <location>
        <begin position="35"/>
        <end position="86"/>
    </location>
</feature>
<dbReference type="Pfam" id="PF14257">
    <property type="entry name" value="DUF4349"/>
    <property type="match status" value="1"/>
</dbReference>
<proteinExistence type="predicted"/>
<comment type="caution">
    <text evidence="4">The sequence shown here is derived from an EMBL/GenBank/DDBJ whole genome shotgun (WGS) entry which is preliminary data.</text>
</comment>
<feature type="transmembrane region" description="Helical" evidence="2">
    <location>
        <begin position="261"/>
        <end position="294"/>
    </location>
</feature>
<sequence length="303" mass="33920">MKRWLALVLMVGVVLSISAGSLGCAKRAEEAEESMEMEAVLDESLPPKAMESQSKARSGEATSLEKDDAPGNIGGTTSEVEPPETRMVIKTASLSMRVEDVDAAYSRAVQLTEQHDGYVHSGTFSESEGTRVDMTLKVHPHEFTRLMTNLEGLGDVDYKNISGEDVTEEYYDLQSELKKWMASRERFYDLLKRSGSIEDILMVEVEIERVEGNINRIKGRMKYLEAMVGESTINLTLYSQKPSTFVDWNEIGQGFKRAAQILVYAFFGILQALVVLIPIGLIVLLIVFIIIWIVRKSKKKKKA</sequence>
<keyword evidence="2" id="KW-0472">Membrane</keyword>
<dbReference type="AlphaFoldDB" id="A0A9D5KCT9"/>
<evidence type="ECO:0000313" key="4">
    <source>
        <dbReference type="EMBL" id="MBD3365271.1"/>
    </source>
</evidence>
<protein>
    <submittedName>
        <fullName evidence="4">DUF4349 domain-containing protein</fullName>
    </submittedName>
</protein>
<accession>A0A9D5KCT9</accession>
<keyword evidence="2" id="KW-0812">Transmembrane</keyword>
<evidence type="ECO:0000259" key="3">
    <source>
        <dbReference type="Pfam" id="PF14257"/>
    </source>
</evidence>
<reference evidence="4" key="1">
    <citation type="submission" date="2019-11" db="EMBL/GenBank/DDBJ databases">
        <title>Microbial mats filling the niche in hypersaline microbial mats.</title>
        <authorList>
            <person name="Wong H.L."/>
            <person name="Macleod F.I."/>
            <person name="White R.A. III"/>
            <person name="Burns B.P."/>
        </authorList>
    </citation>
    <scope>NUCLEOTIDE SEQUENCE</scope>
    <source>
        <strain evidence="4">Bin_327</strain>
    </source>
</reference>
<gene>
    <name evidence="4" type="ORF">GF359_08660</name>
</gene>